<dbReference type="PANTHER" id="PTHR22916">
    <property type="entry name" value="GLYCOSYLTRANSFERASE"/>
    <property type="match status" value="1"/>
</dbReference>
<gene>
    <name evidence="2" type="ORF">ISS99_10995</name>
</gene>
<evidence type="ECO:0000313" key="3">
    <source>
        <dbReference type="Proteomes" id="UP001430193"/>
    </source>
</evidence>
<organism evidence="2 3">
    <name type="scientific">Dyella mobilis</name>
    <dbReference type="NCBI Taxonomy" id="1849582"/>
    <lineage>
        <taxon>Bacteria</taxon>
        <taxon>Pseudomonadati</taxon>
        <taxon>Pseudomonadota</taxon>
        <taxon>Gammaproteobacteria</taxon>
        <taxon>Lysobacterales</taxon>
        <taxon>Rhodanobacteraceae</taxon>
        <taxon>Dyella</taxon>
    </lineage>
</organism>
<keyword evidence="3" id="KW-1185">Reference proteome</keyword>
<dbReference type="Proteomes" id="UP001430193">
    <property type="component" value="Unassembled WGS sequence"/>
</dbReference>
<dbReference type="PANTHER" id="PTHR22916:SF3">
    <property type="entry name" value="UDP-GLCNAC:BETAGAL BETA-1,3-N-ACETYLGLUCOSAMINYLTRANSFERASE-LIKE PROTEIN 1"/>
    <property type="match status" value="1"/>
</dbReference>
<proteinExistence type="predicted"/>
<dbReference type="InterPro" id="IPR001173">
    <property type="entry name" value="Glyco_trans_2-like"/>
</dbReference>
<sequence length="313" mass="35219">MRSPLISVCIVTYNQESYIRQCVESVLAQGPDVSLEILVGDDCSSDRTGSIVKELADLHPGVIRYVRNASRLGPSENIQAVLARVKGEFVAHLDGDDYWLPGKLKKQLAFLESNPGCAAVYTNAFTVNESGGQTGFFNDVRDLELDLAGLLRRGNFLNASSMCTRAELIKDVAAIEGPFIDYRAHLRYARYGFVAQIAEPLVGYRVNSTGSMVLNANDRIRQLYWEALMDVPRAKVSDIDFAKGMADFLRRVTFRAIRMRRWSLIREWAPRVFEVSPYGSVVEVLLTLSSILRVICSEAWGRLVRNEKVLYRR</sequence>
<reference evidence="2" key="1">
    <citation type="submission" date="2020-10" db="EMBL/GenBank/DDBJ databases">
        <title>Phylogeny of dyella-like bacteria.</title>
        <authorList>
            <person name="Fu J."/>
        </authorList>
    </citation>
    <scope>NUCLEOTIDE SEQUENCE</scope>
    <source>
        <strain evidence="2">DHON07</strain>
    </source>
</reference>
<comment type="caution">
    <text evidence="2">The sequence shown here is derived from an EMBL/GenBank/DDBJ whole genome shotgun (WGS) entry which is preliminary data.</text>
</comment>
<feature type="domain" description="Glycosyltransferase 2-like" evidence="1">
    <location>
        <begin position="7"/>
        <end position="116"/>
    </location>
</feature>
<dbReference type="Pfam" id="PF00535">
    <property type="entry name" value="Glycos_transf_2"/>
    <property type="match status" value="1"/>
</dbReference>
<evidence type="ECO:0000259" key="1">
    <source>
        <dbReference type="Pfam" id="PF00535"/>
    </source>
</evidence>
<dbReference type="Gene3D" id="3.90.550.10">
    <property type="entry name" value="Spore Coat Polysaccharide Biosynthesis Protein SpsA, Chain A"/>
    <property type="match status" value="1"/>
</dbReference>
<dbReference type="RefSeq" id="WP_204631678.1">
    <property type="nucleotide sequence ID" value="NZ_BSOC01000002.1"/>
</dbReference>
<dbReference type="InterPro" id="IPR029044">
    <property type="entry name" value="Nucleotide-diphossugar_trans"/>
</dbReference>
<evidence type="ECO:0000313" key="2">
    <source>
        <dbReference type="EMBL" id="MBM7130057.1"/>
    </source>
</evidence>
<name>A0ABS2KFX8_9GAMM</name>
<accession>A0ABS2KFX8</accession>
<dbReference type="SUPFAM" id="SSF53448">
    <property type="entry name" value="Nucleotide-diphospho-sugar transferases"/>
    <property type="match status" value="1"/>
</dbReference>
<protein>
    <submittedName>
        <fullName evidence="2">Glycosyltransferase</fullName>
    </submittedName>
</protein>
<dbReference type="EMBL" id="JADIKF010000039">
    <property type="protein sequence ID" value="MBM7130057.1"/>
    <property type="molecule type" value="Genomic_DNA"/>
</dbReference>